<feature type="compositionally biased region" description="Pro residues" evidence="8">
    <location>
        <begin position="63"/>
        <end position="75"/>
    </location>
</feature>
<keyword evidence="7" id="KW-0624">Polysaccharide degradation</keyword>
<organism evidence="9 10">
    <name type="scientific">Tepidiforma thermophila (strain KCTC 52669 / CGMCC 1.13589 / G233)</name>
    <dbReference type="NCBI Taxonomy" id="2761530"/>
    <lineage>
        <taxon>Bacteria</taxon>
        <taxon>Bacillati</taxon>
        <taxon>Chloroflexota</taxon>
        <taxon>Tepidiformia</taxon>
        <taxon>Tepidiformales</taxon>
        <taxon>Tepidiformaceae</taxon>
        <taxon>Tepidiforma</taxon>
    </lineage>
</organism>
<dbReference type="GO" id="GO:0005576">
    <property type="term" value="C:extracellular region"/>
    <property type="evidence" value="ECO:0007669"/>
    <property type="project" value="UniProtKB-SubCell"/>
</dbReference>
<evidence type="ECO:0000256" key="7">
    <source>
        <dbReference type="ARBA" id="ARBA00023326"/>
    </source>
</evidence>
<evidence type="ECO:0000256" key="1">
    <source>
        <dbReference type="ARBA" id="ARBA00004613"/>
    </source>
</evidence>
<dbReference type="InterPro" id="IPR043595">
    <property type="entry name" value="FaeB/C/D"/>
</dbReference>
<evidence type="ECO:0000256" key="6">
    <source>
        <dbReference type="ARBA" id="ARBA00023277"/>
    </source>
</evidence>
<evidence type="ECO:0000256" key="4">
    <source>
        <dbReference type="ARBA" id="ARBA00022729"/>
    </source>
</evidence>
<dbReference type="Proteomes" id="UP000223071">
    <property type="component" value="Unassembled WGS sequence"/>
</dbReference>
<reference evidence="9 10" key="1">
    <citation type="submission" date="2017-09" db="EMBL/GenBank/DDBJ databases">
        <title>Sequencing the genomes of two abundant thermophiles in Great Basin hot springs: Thermocrinis jamiesonii and novel Chloroflexi Thermoflexus hugenholtzii.</title>
        <authorList>
            <person name="Hedlund B."/>
        </authorList>
    </citation>
    <scope>NUCLEOTIDE SEQUENCE [LARGE SCALE GENOMIC DNA]</scope>
    <source>
        <strain evidence="9 10">G233</strain>
    </source>
</reference>
<dbReference type="InterPro" id="IPR029058">
    <property type="entry name" value="AB_hydrolase_fold"/>
</dbReference>
<dbReference type="AlphaFoldDB" id="A0A2A9HEL9"/>
<feature type="region of interest" description="Disordered" evidence="8">
    <location>
        <begin position="48"/>
        <end position="90"/>
    </location>
</feature>
<evidence type="ECO:0000256" key="5">
    <source>
        <dbReference type="ARBA" id="ARBA00022801"/>
    </source>
</evidence>
<evidence type="ECO:0000256" key="8">
    <source>
        <dbReference type="SAM" id="MobiDB-lite"/>
    </source>
</evidence>
<protein>
    <submittedName>
        <fullName evidence="9">Polyhydroxybutyrate depolymerase</fullName>
    </submittedName>
</protein>
<keyword evidence="6" id="KW-0119">Carbohydrate metabolism</keyword>
<dbReference type="GO" id="GO:0045493">
    <property type="term" value="P:xylan catabolic process"/>
    <property type="evidence" value="ECO:0007669"/>
    <property type="project" value="UniProtKB-KW"/>
</dbReference>
<comment type="caution">
    <text evidence="9">The sequence shown here is derived from an EMBL/GenBank/DDBJ whole genome shotgun (WGS) entry which is preliminary data.</text>
</comment>
<evidence type="ECO:0000313" key="10">
    <source>
        <dbReference type="Proteomes" id="UP000223071"/>
    </source>
</evidence>
<keyword evidence="3" id="KW-0858">Xylan degradation</keyword>
<dbReference type="PANTHER" id="PTHR38050">
    <property type="match status" value="1"/>
</dbReference>
<keyword evidence="4" id="KW-0732">Signal</keyword>
<dbReference type="InterPro" id="IPR010126">
    <property type="entry name" value="Esterase_phb"/>
</dbReference>
<comment type="subcellular location">
    <subcellularLocation>
        <location evidence="1">Secreted</location>
    </subcellularLocation>
</comment>
<accession>A0A2A9HEL9</accession>
<gene>
    <name evidence="9" type="ORF">A9A59_0622</name>
</gene>
<dbReference type="PANTHER" id="PTHR38050:SF2">
    <property type="entry name" value="FERULOYL ESTERASE C-RELATED"/>
    <property type="match status" value="1"/>
</dbReference>
<keyword evidence="10" id="KW-1185">Reference proteome</keyword>
<keyword evidence="2" id="KW-0964">Secreted</keyword>
<name>A0A2A9HEL9_TEPT2</name>
<proteinExistence type="predicted"/>
<dbReference type="Pfam" id="PF10503">
    <property type="entry name" value="Esterase_PHB"/>
    <property type="match status" value="1"/>
</dbReference>
<keyword evidence="5" id="KW-0378">Hydrolase</keyword>
<dbReference type="Gene3D" id="3.40.50.1820">
    <property type="entry name" value="alpha/beta hydrolase"/>
    <property type="match status" value="1"/>
</dbReference>
<sequence length="360" mass="37199">MLHACAPCCIAPFRRTIWHMARRARLLAFLALLLVALGISLGACTGADEPAAPARSPTEAPAAPTPAPSPSPNPAPALRGTPGCRQPLPADLKAGETVSRTLQSAGRTRTYLVYLPPSAGPAAEPMPLVLNFHGLGSTGAQQHIYGGWVPIAQREGFVVASPNGVQNSWLIAAGLDDIQFVYDLVAALGNELCLDPARVYATGMSNGGFMSTTLACRAQDLIAAVAPVAGESAPAAGCGERPVPMVLFHGTDDTVVPYQAGTINAGAVSGTPFPGVAAVLDAWAKHNGCSDAPPAETRIAADVVKVEYQGCRAPVVHYRVEGGGHTWPGAVPVPRLGATTTSISASDIAWEFFKAHPRTP</sequence>
<evidence type="ECO:0000256" key="2">
    <source>
        <dbReference type="ARBA" id="ARBA00022525"/>
    </source>
</evidence>
<feature type="compositionally biased region" description="Low complexity" evidence="8">
    <location>
        <begin position="50"/>
        <end position="62"/>
    </location>
</feature>
<dbReference type="GO" id="GO:0030600">
    <property type="term" value="F:feruloyl esterase activity"/>
    <property type="evidence" value="ECO:0007669"/>
    <property type="project" value="InterPro"/>
</dbReference>
<dbReference type="EMBL" id="PDJQ01000001">
    <property type="protein sequence ID" value="PFG73426.1"/>
    <property type="molecule type" value="Genomic_DNA"/>
</dbReference>
<evidence type="ECO:0000313" key="9">
    <source>
        <dbReference type="EMBL" id="PFG73426.1"/>
    </source>
</evidence>
<dbReference type="SUPFAM" id="SSF53474">
    <property type="entry name" value="alpha/beta-Hydrolases"/>
    <property type="match status" value="1"/>
</dbReference>
<evidence type="ECO:0000256" key="3">
    <source>
        <dbReference type="ARBA" id="ARBA00022651"/>
    </source>
</evidence>